<keyword evidence="3 8" id="KW-0645">Protease</keyword>
<dbReference type="InterPro" id="IPR046450">
    <property type="entry name" value="PA_dom_sf"/>
</dbReference>
<comment type="similarity">
    <text evidence="1 8 9">Belongs to the peptidase S8 family.</text>
</comment>
<dbReference type="InterPro" id="IPR015500">
    <property type="entry name" value="Peptidase_S8_subtilisin-rel"/>
</dbReference>
<reference evidence="16 17" key="1">
    <citation type="submission" date="2021-01" db="EMBL/GenBank/DDBJ databases">
        <title>Genomic Encyclopedia of Type Strains, Phase IV (KMG-IV): sequencing the most valuable type-strain genomes for metagenomic binning, comparative biology and taxonomic classification.</title>
        <authorList>
            <person name="Goeker M."/>
        </authorList>
    </citation>
    <scope>NUCLEOTIDE SEQUENCE [LARGE SCALE GENOMIC DNA]</scope>
    <source>
        <strain evidence="16 17">DSM 27382</strain>
    </source>
</reference>
<dbReference type="PROSITE" id="PS00136">
    <property type="entry name" value="SUBTILASE_ASP"/>
    <property type="match status" value="1"/>
</dbReference>
<dbReference type="InterPro" id="IPR003137">
    <property type="entry name" value="PA_domain"/>
</dbReference>
<evidence type="ECO:0000256" key="3">
    <source>
        <dbReference type="ARBA" id="ARBA00022670"/>
    </source>
</evidence>
<evidence type="ECO:0000259" key="12">
    <source>
        <dbReference type="Pfam" id="PF00082"/>
    </source>
</evidence>
<keyword evidence="6 8" id="KW-0378">Hydrolase</keyword>
<dbReference type="Gene3D" id="3.50.30.30">
    <property type="match status" value="1"/>
</dbReference>
<organism evidence="16 17">
    <name type="scientific">Streptococcus loxodontisalivarius</name>
    <dbReference type="NCBI Taxonomy" id="1349415"/>
    <lineage>
        <taxon>Bacteria</taxon>
        <taxon>Bacillati</taxon>
        <taxon>Bacillota</taxon>
        <taxon>Bacilli</taxon>
        <taxon>Lactobacillales</taxon>
        <taxon>Streptococcaceae</taxon>
        <taxon>Streptococcus</taxon>
    </lineage>
</organism>
<dbReference type="InterPro" id="IPR022398">
    <property type="entry name" value="Peptidase_S8_His-AS"/>
</dbReference>
<evidence type="ECO:0000259" key="13">
    <source>
        <dbReference type="Pfam" id="PF02225"/>
    </source>
</evidence>
<dbReference type="PRINTS" id="PR00723">
    <property type="entry name" value="SUBTILISIN"/>
</dbReference>
<dbReference type="EC" id="3.4.21.96" evidence="16"/>
<dbReference type="InterPro" id="IPR051048">
    <property type="entry name" value="Peptidase_S8/S53_subtilisin"/>
</dbReference>
<dbReference type="InterPro" id="IPR005877">
    <property type="entry name" value="YSIRK_signal_dom"/>
</dbReference>
<feature type="signal peptide" evidence="11">
    <location>
        <begin position="1"/>
        <end position="34"/>
    </location>
</feature>
<evidence type="ECO:0000256" key="11">
    <source>
        <dbReference type="SAM" id="SignalP"/>
    </source>
</evidence>
<evidence type="ECO:0000256" key="5">
    <source>
        <dbReference type="ARBA" id="ARBA00022737"/>
    </source>
</evidence>
<dbReference type="InterPro" id="IPR000209">
    <property type="entry name" value="Peptidase_S8/S53_dom"/>
</dbReference>
<keyword evidence="2" id="KW-0964">Secreted</keyword>
<dbReference type="SUPFAM" id="SSF52025">
    <property type="entry name" value="PA domain"/>
    <property type="match status" value="1"/>
</dbReference>
<feature type="domain" description="PA" evidence="13">
    <location>
        <begin position="447"/>
        <end position="518"/>
    </location>
</feature>
<dbReference type="SUPFAM" id="SSF52743">
    <property type="entry name" value="Subtilisin-like"/>
    <property type="match status" value="1"/>
</dbReference>
<dbReference type="SUPFAM" id="SSF46997">
    <property type="entry name" value="Bacterial immunoglobulin/albumin-binding domains"/>
    <property type="match status" value="2"/>
</dbReference>
<evidence type="ECO:0000256" key="6">
    <source>
        <dbReference type="ARBA" id="ARBA00022801"/>
    </source>
</evidence>
<evidence type="ECO:0000256" key="10">
    <source>
        <dbReference type="SAM" id="MobiDB-lite"/>
    </source>
</evidence>
<feature type="domain" description="Peptidase S8/S53" evidence="12">
    <location>
        <begin position="184"/>
        <end position="644"/>
    </location>
</feature>
<evidence type="ECO:0000256" key="8">
    <source>
        <dbReference type="PROSITE-ProRule" id="PRU01240"/>
    </source>
</evidence>
<dbReference type="Pfam" id="PF07554">
    <property type="entry name" value="FIVAR"/>
    <property type="match status" value="3"/>
</dbReference>
<dbReference type="InterPro" id="IPR023828">
    <property type="entry name" value="Peptidase_S8_Ser-AS"/>
</dbReference>
<gene>
    <name evidence="16" type="ORF">JOC28_002012</name>
</gene>
<dbReference type="Proteomes" id="UP000697472">
    <property type="component" value="Unassembled WGS sequence"/>
</dbReference>
<dbReference type="Gene3D" id="1.20.120.1850">
    <property type="entry name" value="Ebh helix bundles repeating unit (S and A modules)"/>
    <property type="match status" value="2"/>
</dbReference>
<feature type="region of interest" description="Disordered" evidence="10">
    <location>
        <begin position="81"/>
        <end position="138"/>
    </location>
</feature>
<feature type="active site" description="Charge relay system" evidence="8">
    <location>
        <position position="259"/>
    </location>
</feature>
<keyword evidence="7 8" id="KW-0720">Serine protease</keyword>
<dbReference type="Gene3D" id="2.60.40.1710">
    <property type="entry name" value="Subtilisin-like superfamily"/>
    <property type="match status" value="1"/>
</dbReference>
<dbReference type="PANTHER" id="PTHR43399:SF4">
    <property type="entry name" value="CELL WALL-ASSOCIATED PROTEASE"/>
    <property type="match status" value="1"/>
</dbReference>
<dbReference type="InterPro" id="IPR034216">
    <property type="entry name" value="C5a_Peptidase"/>
</dbReference>
<evidence type="ECO:0000259" key="14">
    <source>
        <dbReference type="Pfam" id="PF04650"/>
    </source>
</evidence>
<dbReference type="InterPro" id="IPR036852">
    <property type="entry name" value="Peptidase_S8/S53_dom_sf"/>
</dbReference>
<evidence type="ECO:0000256" key="7">
    <source>
        <dbReference type="ARBA" id="ARBA00022825"/>
    </source>
</evidence>
<evidence type="ECO:0000313" key="17">
    <source>
        <dbReference type="Proteomes" id="UP000697472"/>
    </source>
</evidence>
<dbReference type="PROSITE" id="PS00137">
    <property type="entry name" value="SUBTILASE_HIS"/>
    <property type="match status" value="1"/>
</dbReference>
<accession>A0ABS2PUY4</accession>
<feature type="active site" description="Charge relay system" evidence="8">
    <location>
        <position position="193"/>
    </location>
</feature>
<evidence type="ECO:0000259" key="15">
    <source>
        <dbReference type="Pfam" id="PF06280"/>
    </source>
</evidence>
<evidence type="ECO:0000313" key="16">
    <source>
        <dbReference type="EMBL" id="MBM7643701.1"/>
    </source>
</evidence>
<dbReference type="Gene3D" id="1.20.1270.70">
    <property type="entry name" value="Designed single chain three-helix bundle"/>
    <property type="match status" value="1"/>
</dbReference>
<dbReference type="PROSITE" id="PS00138">
    <property type="entry name" value="SUBTILASE_SER"/>
    <property type="match status" value="1"/>
</dbReference>
<name>A0ABS2PUY4_9STRE</name>
<dbReference type="EMBL" id="JAFBEH010000067">
    <property type="protein sequence ID" value="MBM7643701.1"/>
    <property type="molecule type" value="Genomic_DNA"/>
</dbReference>
<comment type="caution">
    <text evidence="16">The sequence shown here is derived from an EMBL/GenBank/DDBJ whole genome shotgun (WGS) entry which is preliminary data.</text>
</comment>
<sequence length="1494" mass="160079">MNSKQKFSIRKLKIGTVSVLLGAVFLVSANSVLAEDVSTTEVAQTVQAPALTSETSQESETSQTQERLVEVAETTTTLEAEAVQTESTSSEEASQSQETTATSEAAQTSTEVTSESQTSQTEQAVTSATVETTQTASQASAQVSSNALAATENPTTTLAAAQPNDSSSNDLISAPQAWDYGYKGEGTVVAIIDSGIDVDHDTMALTDISKAKYQTEQAMQEAMAAAGITYGKWYNNKVIYAYNYFDSSDDIKEDSTHSHGMHVSSIATGNAQVADPSTNEIVKGVAPEAQVMFMRVFSDRQKTTDQAIYARAILDAVKLGADSINLSLGATSGSTIYSSDVLKNAIQTARDAGVAVAISAGNSGNFGYGASPVSAENPDYATVGDPSTTKDVISVASFNNSTYYSTAITIEGEENQNFPSVATTDAVTFDSNTSYEYTYVGLGTTDDIGSTDLTGKVALIQRGSITFAEKIQNAKAAGAIGVIVFNNTVGILSGGMSVGDDNLDVPSVFITQEAGEVLKSGNYKVSFKEGMNKINNETADQMSDFSSWGLSSDGFLKPDLTAPGGSIYAAGNDNTYNLNSGTSMASPHVAGAIALVKEYLSKEHPELEGEELSSTIKNLLMSTAKAHYDSESKAYTSPRQQGAGLIDVAAAVTTDLYVTGQDNYGSITLGDVEDKFSFEVTVHNIGNEDKTLSYVTQLQTDATSDGKITLSPLGLETQVGQTITVKANSSQTVRITVDASGYASALQAAMPNGYYLEGFVRFLDPTDSLEVISIPYVGFRGDFENLAVVEENVYQLTKEGKNGVYYTGSADQKISVDADVTSLLTESTDDIISQGMKTATVSKVLGSFQNEDGTFQLYQDGSGQAHLAISPNGDSNQDSLTFKGVFLRNYKDMQVAVYAKDDTSHSNPLWTSYIGDGGKDAYEQGSGSTSSIVYNTQWNGQDSNGYLLADGDYEYVVSYYSQVPGADKQSMSFDITIDTQDPVITTATILKNADGSTDFKPNAVYENGSGIYSQEVFYLVKGSNGTYTNIGIDTETGKIVLSDNRVTLAQNEDGSYTIPTGISLDDAYFLVTDFAGNKALQRISTMAELENNYGVVGVFIRNVTDGSVANALIAYKVYDSTGAEVVAPSFYQNQTNFLELPFGSYTIVLQSFDDERGVLVGDKTLKVLINAEESVKYLYFDYQATVKATAVVTFDQDLGQATKVYAVDSDGNATELPGAIYDKNTFEYMLRVGTYTIKVELADGYEVLEDLDFEILENTVNEKTFTLVNKSSLKEEIAALASLENAARYYNADQSSQENYQTAKADAEAVLAAKSSQAVIDAAVKALKAAEEALNGQATDTTLLTSALNEASQIQASLRFKNASSKEQTAYLEALIAAQTLLANTEGLTQAQVDEAKSALQTAYNSLSGKENQTGQLEELVLSGYYALNTKTYRQANQFSKRQFLLALREADLVLNDSESSQDDIDQAYQTLQDAYAALKVSGKNYRPQVYRRY</sequence>
<feature type="domain" description="YSIRK Gram-positive signal peptide" evidence="14">
    <location>
        <begin position="2"/>
        <end position="27"/>
    </location>
</feature>
<dbReference type="CDD" id="cd02133">
    <property type="entry name" value="PA_C5a_like"/>
    <property type="match status" value="1"/>
</dbReference>
<dbReference type="NCBIfam" id="TIGR01168">
    <property type="entry name" value="YSIRK_signal"/>
    <property type="match status" value="1"/>
</dbReference>
<evidence type="ECO:0000256" key="4">
    <source>
        <dbReference type="ARBA" id="ARBA00022729"/>
    </source>
</evidence>
<feature type="domain" description="C5a peptidase/Subtilisin-like protease SBT2-like Fn3-like" evidence="15">
    <location>
        <begin position="667"/>
        <end position="777"/>
    </location>
</feature>
<keyword evidence="17" id="KW-1185">Reference proteome</keyword>
<dbReference type="Pfam" id="PF02225">
    <property type="entry name" value="PA"/>
    <property type="match status" value="1"/>
</dbReference>
<dbReference type="Pfam" id="PF04650">
    <property type="entry name" value="YSIRK_signal"/>
    <property type="match status" value="1"/>
</dbReference>
<dbReference type="Gene3D" id="3.40.50.200">
    <property type="entry name" value="Peptidase S8/S53 domain"/>
    <property type="match status" value="1"/>
</dbReference>
<dbReference type="InterPro" id="IPR023827">
    <property type="entry name" value="Peptidase_S8_Asp-AS"/>
</dbReference>
<dbReference type="InterPro" id="IPR009063">
    <property type="entry name" value="Ig/albumin-bd_sf"/>
</dbReference>
<dbReference type="PROSITE" id="PS51892">
    <property type="entry name" value="SUBTILASE"/>
    <property type="match status" value="1"/>
</dbReference>
<keyword evidence="5" id="KW-0677">Repeat</keyword>
<proteinExistence type="inferred from homology"/>
<dbReference type="RefSeq" id="WP_205010540.1">
    <property type="nucleotide sequence ID" value="NZ_JAFBEH010000067.1"/>
</dbReference>
<keyword evidence="4 11" id="KW-0732">Signal</keyword>
<evidence type="ECO:0000256" key="2">
    <source>
        <dbReference type="ARBA" id="ARBA00022525"/>
    </source>
</evidence>
<dbReference type="PANTHER" id="PTHR43399">
    <property type="entry name" value="SUBTILISIN-RELATED"/>
    <property type="match status" value="1"/>
</dbReference>
<dbReference type="CDD" id="cd07475">
    <property type="entry name" value="Peptidases_S8_C5a_Peptidase"/>
    <property type="match status" value="1"/>
</dbReference>
<feature type="chain" id="PRO_5045561615" evidence="11">
    <location>
        <begin position="35"/>
        <end position="1494"/>
    </location>
</feature>
<dbReference type="InterPro" id="IPR010435">
    <property type="entry name" value="C5a/SBT2-like_Fn3"/>
</dbReference>
<feature type="active site" description="Charge relay system" evidence="8">
    <location>
        <position position="583"/>
    </location>
</feature>
<evidence type="ECO:0000256" key="9">
    <source>
        <dbReference type="RuleBase" id="RU003355"/>
    </source>
</evidence>
<dbReference type="GO" id="GO:0016787">
    <property type="term" value="F:hydrolase activity"/>
    <property type="evidence" value="ECO:0007669"/>
    <property type="project" value="UniProtKB-KW"/>
</dbReference>
<dbReference type="Pfam" id="PF06280">
    <property type="entry name" value="fn3_5"/>
    <property type="match status" value="1"/>
</dbReference>
<protein>
    <submittedName>
        <fullName evidence="16">Lactocepin</fullName>
        <ecNumber evidence="16">3.4.21.96</ecNumber>
    </submittedName>
</protein>
<dbReference type="Pfam" id="PF00082">
    <property type="entry name" value="Peptidase_S8"/>
    <property type="match status" value="1"/>
</dbReference>
<evidence type="ECO:0000256" key="1">
    <source>
        <dbReference type="ARBA" id="ARBA00011073"/>
    </source>
</evidence>